<organism evidence="3 4">
    <name type="scientific">Stenomitos frigidus ULC18</name>
    <dbReference type="NCBI Taxonomy" id="2107698"/>
    <lineage>
        <taxon>Bacteria</taxon>
        <taxon>Bacillati</taxon>
        <taxon>Cyanobacteriota</taxon>
        <taxon>Cyanophyceae</taxon>
        <taxon>Leptolyngbyales</taxon>
        <taxon>Leptolyngbyaceae</taxon>
        <taxon>Stenomitos</taxon>
    </lineage>
</organism>
<proteinExistence type="predicted"/>
<dbReference type="EMBL" id="PVWK01000098">
    <property type="protein sequence ID" value="PSB26982.1"/>
    <property type="molecule type" value="Genomic_DNA"/>
</dbReference>
<name>A0A2T1E2J5_9CYAN</name>
<evidence type="ECO:0000256" key="1">
    <source>
        <dbReference type="SAM" id="Phobius"/>
    </source>
</evidence>
<dbReference type="PANTHER" id="PTHR35514">
    <property type="entry name" value="THYLAKOID LUMENAL 15.0 KDA PROTEIN 2, CHLOROPLASTIC"/>
    <property type="match status" value="1"/>
</dbReference>
<protein>
    <submittedName>
        <fullName evidence="3">Methanol dehydrogenase</fullName>
    </submittedName>
</protein>
<comment type="caution">
    <text evidence="3">The sequence shown here is derived from an EMBL/GenBank/DDBJ whole genome shotgun (WGS) entry which is preliminary data.</text>
</comment>
<keyword evidence="1" id="KW-0472">Membrane</keyword>
<dbReference type="InterPro" id="IPR007621">
    <property type="entry name" value="TPM_dom"/>
</dbReference>
<keyword evidence="4" id="KW-1185">Reference proteome</keyword>
<accession>A0A2T1E2J5</accession>
<keyword evidence="1" id="KW-1133">Transmembrane helix</keyword>
<evidence type="ECO:0000313" key="4">
    <source>
        <dbReference type="Proteomes" id="UP000239576"/>
    </source>
</evidence>
<dbReference type="PANTHER" id="PTHR35514:SF1">
    <property type="entry name" value="THYLAKOID LUMENAL 15.0 KDA PROTEIN 2, CHLOROPLASTIC"/>
    <property type="match status" value="1"/>
</dbReference>
<feature type="transmembrane region" description="Helical" evidence="1">
    <location>
        <begin position="20"/>
        <end position="40"/>
    </location>
</feature>
<evidence type="ECO:0000259" key="2">
    <source>
        <dbReference type="Pfam" id="PF04536"/>
    </source>
</evidence>
<feature type="transmembrane region" description="Helical" evidence="1">
    <location>
        <begin position="224"/>
        <end position="243"/>
    </location>
</feature>
<dbReference type="OrthoDB" id="447331at2"/>
<dbReference type="RefSeq" id="WP_106257601.1">
    <property type="nucleotide sequence ID" value="NZ_CAWNSW010000133.1"/>
</dbReference>
<feature type="domain" description="TPM" evidence="2">
    <location>
        <begin position="62"/>
        <end position="151"/>
    </location>
</feature>
<dbReference type="AlphaFoldDB" id="A0A2T1E2J5"/>
<dbReference type="Pfam" id="PF04536">
    <property type="entry name" value="TPM_phosphatase"/>
    <property type="match status" value="1"/>
</dbReference>
<dbReference type="Proteomes" id="UP000239576">
    <property type="component" value="Unassembled WGS sequence"/>
</dbReference>
<reference evidence="4" key="1">
    <citation type="submission" date="2018-02" db="EMBL/GenBank/DDBJ databases">
        <authorList>
            <person name="Moore K."/>
            <person name="Momper L."/>
        </authorList>
    </citation>
    <scope>NUCLEOTIDE SEQUENCE [LARGE SCALE GENOMIC DNA]</scope>
    <source>
        <strain evidence="4">ULC18</strain>
    </source>
</reference>
<evidence type="ECO:0000313" key="3">
    <source>
        <dbReference type="EMBL" id="PSB26982.1"/>
    </source>
</evidence>
<gene>
    <name evidence="3" type="ORF">C7B82_17650</name>
</gene>
<reference evidence="3 4" key="2">
    <citation type="submission" date="2018-03" db="EMBL/GenBank/DDBJ databases">
        <title>The ancient ancestry and fast evolution of plastids.</title>
        <authorList>
            <person name="Moore K.R."/>
            <person name="Magnabosco C."/>
            <person name="Momper L."/>
            <person name="Gold D.A."/>
            <person name="Bosak T."/>
            <person name="Fournier G.P."/>
        </authorList>
    </citation>
    <scope>NUCLEOTIDE SEQUENCE [LARGE SCALE GENOMIC DNA]</scope>
    <source>
        <strain evidence="3 4">ULC18</strain>
    </source>
</reference>
<feature type="transmembrane region" description="Helical" evidence="1">
    <location>
        <begin position="255"/>
        <end position="275"/>
    </location>
</feature>
<keyword evidence="1" id="KW-0812">Transmembrane</keyword>
<sequence>MSTPSAFVTGRSLPLHVNQFLRYTAALLLAVSLWVCPLGLTPSVAYAYNNPELLPDVQTPIIDLAKALTGDQEATLAKDLDRFETETGWKLRVLTQFERTPGLAVKDYWGLDDHSVLLVADPRGGNLLNFSVGDDFYPLMPRTFWIELQTRFGNQFFVREHGEDQSILEALESIKLCLRQGGCKVVPGLPQEQWILTLITSIVGGIVCGFAAKPRKEGQIVAWQWALIFSPLWGILFIAFGIGPVVTRTSDWLPLFRNVAGFMVGALAAFLVPALSRTPSSDA</sequence>